<evidence type="ECO:0000256" key="1">
    <source>
        <dbReference type="SAM" id="MobiDB-lite"/>
    </source>
</evidence>
<sequence>MVKEKRKEQAFSYKTICGGLEIVNPLPGYPQPPVYKRLLGNRLSARCGDWEAKSIIEELKKDPITIPEFVAKFQHVNQIEWAQVWLDSMENSSKESKVKYVRKKQEMHYYRIIVDKKFIEANKLRRKCEISVIPNTVCWTPNSDCEQYTGFVDELFERDSIIVVKFFPSKIYPPEHMDPSLTYQVIALPSIFVFNTRCRTLDTLTQFPGNWAKCIFPSYRNELAKQLLPMKNYESFEKEFISSTTFSPSRQFNYKQKIAIHAIVSGLHGNIPYILFGPPGTGKTVTLVESVRLICENDSMARILVCTPSNTAADAFTLCLMSTNAFTSGSILRIFSLSKAVYEQNDALFDKNQSVLCIKDSSEGPQFGIFPKNELIAKKRVIICTLNTSTYLINGGLNDCFTHIIIDEAGQADELEALIPLVGLISHLNNKTKIIFAGDPKQLGPVQTCDPLKKMAKSMAIIERLTDFNGLMNSFDFDKRITTMLENNYRSHPAFLTIPSQLFYGGKLCPSAPIKTKNTLCQWDDLPNKNNFPLLWHSIVTPESRDTENKSYQNLAECDVVCGYVQKLTIGAKVKAADIGIITPYRFQIKLLRSRFAKTHPQLLIDSVERFQGCERRVIIISTVRSNGIGFLDCQKRFNTAVTRPMELLIIVGDSRNMAKVGCWGRLITFCQQNNALINFGSLPSIPSIPSNDNNRKLPILFKNNVNIKNHIVEEIITLKKNKRNNMKNYRGKYFVNNNNNNNKVYNNKYATLQNYQQPKHLRKKNTSNKMKKRQHQQQEQQHENLVEIQRKLIEKLFSEEKEKREFEEEKGENKFGEVKEGKNSRKKKFEEEKEFEEEREEFKEEEEEEKEEDSEDSSDSSDDFSDESSDASSSSSTSSSSVESLTERLEKIEMLALNYRCDNNEEKQEERRKNEEEATINKINPFKKLKNETNNNDEIKQNQKQNNIKIGGNKKELKNNKGFALGTKENPIIIADDSPPPPSKNIVVNKKDITTTKNSGLPAVSNNFLPKLEKLEEEMEKLKMTRKKW</sequence>
<evidence type="ECO:0000313" key="4">
    <source>
        <dbReference type="EMBL" id="CAD2197969.1"/>
    </source>
</evidence>
<evidence type="ECO:0000313" key="5">
    <source>
        <dbReference type="Proteomes" id="UP000580250"/>
    </source>
</evidence>
<organism evidence="4 5">
    <name type="scientific">Meloidogyne enterolobii</name>
    <name type="common">Root-knot nematode worm</name>
    <name type="synonym">Meloidogyne mayaguensis</name>
    <dbReference type="NCBI Taxonomy" id="390850"/>
    <lineage>
        <taxon>Eukaryota</taxon>
        <taxon>Metazoa</taxon>
        <taxon>Ecdysozoa</taxon>
        <taxon>Nematoda</taxon>
        <taxon>Chromadorea</taxon>
        <taxon>Rhabditida</taxon>
        <taxon>Tylenchina</taxon>
        <taxon>Tylenchomorpha</taxon>
        <taxon>Tylenchoidea</taxon>
        <taxon>Meloidogynidae</taxon>
        <taxon>Meloidogyninae</taxon>
        <taxon>Meloidogyne</taxon>
    </lineage>
</organism>
<reference evidence="4 5" key="1">
    <citation type="submission" date="2020-08" db="EMBL/GenBank/DDBJ databases">
        <authorList>
            <person name="Koutsovoulos G."/>
            <person name="Danchin GJ E."/>
        </authorList>
    </citation>
    <scope>NUCLEOTIDE SEQUENCE [LARGE SCALE GENOMIC DNA]</scope>
</reference>
<feature type="compositionally biased region" description="Acidic residues" evidence="1">
    <location>
        <begin position="833"/>
        <end position="870"/>
    </location>
</feature>
<dbReference type="GO" id="GO:0005829">
    <property type="term" value="C:cytosol"/>
    <property type="evidence" value="ECO:0007669"/>
    <property type="project" value="TreeGrafter"/>
</dbReference>
<dbReference type="AlphaFoldDB" id="A0A6V7XF62"/>
<feature type="compositionally biased region" description="Basic and acidic residues" evidence="1">
    <location>
        <begin position="903"/>
        <end position="917"/>
    </location>
</feature>
<feature type="domain" description="DNA2/NAM7 helicase helicase" evidence="2">
    <location>
        <begin position="372"/>
        <end position="446"/>
    </location>
</feature>
<dbReference type="SUPFAM" id="SSF52540">
    <property type="entry name" value="P-loop containing nucleoside triphosphate hydrolases"/>
    <property type="match status" value="1"/>
</dbReference>
<feature type="compositionally biased region" description="Low complexity" evidence="1">
    <location>
        <begin position="871"/>
        <end position="885"/>
    </location>
</feature>
<dbReference type="Gene3D" id="3.40.50.300">
    <property type="entry name" value="P-loop containing nucleotide triphosphate hydrolases"/>
    <property type="match status" value="2"/>
</dbReference>
<feature type="domain" description="DNA2/NAM7 helicase helicase" evidence="2">
    <location>
        <begin position="251"/>
        <end position="338"/>
    </location>
</feature>
<feature type="compositionally biased region" description="Basic residues" evidence="1">
    <location>
        <begin position="760"/>
        <end position="776"/>
    </location>
</feature>
<evidence type="ECO:0000259" key="2">
    <source>
        <dbReference type="Pfam" id="PF13086"/>
    </source>
</evidence>
<comment type="caution">
    <text evidence="4">The sequence shown here is derived from an EMBL/GenBank/DDBJ whole genome shotgun (WGS) entry which is preliminary data.</text>
</comment>
<dbReference type="EMBL" id="CAJEWN010001503">
    <property type="protein sequence ID" value="CAD2197969.1"/>
    <property type="molecule type" value="Genomic_DNA"/>
</dbReference>
<dbReference type="GO" id="GO:0043186">
    <property type="term" value="C:P granule"/>
    <property type="evidence" value="ECO:0007669"/>
    <property type="project" value="TreeGrafter"/>
</dbReference>
<dbReference type="OrthoDB" id="5805783at2759"/>
<dbReference type="CDD" id="cd18808">
    <property type="entry name" value="SF1_C_Upf1"/>
    <property type="match status" value="1"/>
</dbReference>
<dbReference type="Pfam" id="PF13087">
    <property type="entry name" value="AAA_12"/>
    <property type="match status" value="1"/>
</dbReference>
<dbReference type="GO" id="GO:0035194">
    <property type="term" value="P:regulatory ncRNA-mediated post-transcriptional gene silencing"/>
    <property type="evidence" value="ECO:0007669"/>
    <property type="project" value="TreeGrafter"/>
</dbReference>
<evidence type="ECO:0000259" key="3">
    <source>
        <dbReference type="Pfam" id="PF13087"/>
    </source>
</evidence>
<feature type="compositionally biased region" description="Basic and acidic residues" evidence="1">
    <location>
        <begin position="802"/>
        <end position="832"/>
    </location>
</feature>
<feature type="region of interest" description="Disordered" evidence="1">
    <location>
        <begin position="753"/>
        <end position="784"/>
    </location>
</feature>
<dbReference type="InterPro" id="IPR045055">
    <property type="entry name" value="DNA2/NAM7-like"/>
</dbReference>
<gene>
    <name evidence="4" type="ORF">MENT_LOCUS51248</name>
</gene>
<feature type="region of interest" description="Disordered" evidence="1">
    <location>
        <begin position="802"/>
        <end position="925"/>
    </location>
</feature>
<protein>
    <submittedName>
        <fullName evidence="4">Uncharacterized protein</fullName>
    </submittedName>
</protein>
<name>A0A6V7XF62_MELEN</name>
<dbReference type="InterPro" id="IPR041677">
    <property type="entry name" value="DNA2/NAM7_AAA_11"/>
</dbReference>
<dbReference type="InterPro" id="IPR027417">
    <property type="entry name" value="P-loop_NTPase"/>
</dbReference>
<dbReference type="PANTHER" id="PTHR10887:SF322">
    <property type="entry name" value="HELICASE MOV-10"/>
    <property type="match status" value="1"/>
</dbReference>
<dbReference type="PANTHER" id="PTHR10887">
    <property type="entry name" value="DNA2/NAM7 HELICASE FAMILY"/>
    <property type="match status" value="1"/>
</dbReference>
<dbReference type="Pfam" id="PF13086">
    <property type="entry name" value="AAA_11"/>
    <property type="match status" value="2"/>
</dbReference>
<dbReference type="GO" id="GO:0004386">
    <property type="term" value="F:helicase activity"/>
    <property type="evidence" value="ECO:0007669"/>
    <property type="project" value="InterPro"/>
</dbReference>
<proteinExistence type="predicted"/>
<feature type="domain" description="DNA2/NAM7 helicase-like C-terminal" evidence="3">
    <location>
        <begin position="475"/>
        <end position="655"/>
    </location>
</feature>
<dbReference type="Proteomes" id="UP000580250">
    <property type="component" value="Unassembled WGS sequence"/>
</dbReference>
<dbReference type="InterPro" id="IPR041679">
    <property type="entry name" value="DNA2/NAM7-like_C"/>
</dbReference>
<accession>A0A6V7XF62</accession>
<dbReference type="InterPro" id="IPR047187">
    <property type="entry name" value="SF1_C_Upf1"/>
</dbReference>